<keyword evidence="3" id="KW-1185">Reference proteome</keyword>
<dbReference type="PANTHER" id="PTHR43685:SF2">
    <property type="entry name" value="GLYCOSYLTRANSFERASE 2-LIKE DOMAIN-CONTAINING PROTEIN"/>
    <property type="match status" value="1"/>
</dbReference>
<protein>
    <submittedName>
        <fullName evidence="2">Glycosyltransferase family 2 protein</fullName>
    </submittedName>
</protein>
<evidence type="ECO:0000259" key="1">
    <source>
        <dbReference type="Pfam" id="PF00535"/>
    </source>
</evidence>
<dbReference type="CDD" id="cd00761">
    <property type="entry name" value="Glyco_tranf_GTA_type"/>
    <property type="match status" value="1"/>
</dbReference>
<dbReference type="InterPro" id="IPR029044">
    <property type="entry name" value="Nucleotide-diphossugar_trans"/>
</dbReference>
<proteinExistence type="predicted"/>
<organism evidence="2 3">
    <name type="scientific">Chryseosolibacter indicus</name>
    <dbReference type="NCBI Taxonomy" id="2782351"/>
    <lineage>
        <taxon>Bacteria</taxon>
        <taxon>Pseudomonadati</taxon>
        <taxon>Bacteroidota</taxon>
        <taxon>Cytophagia</taxon>
        <taxon>Cytophagales</taxon>
        <taxon>Chryseotaleaceae</taxon>
        <taxon>Chryseosolibacter</taxon>
    </lineage>
</organism>
<dbReference type="Pfam" id="PF00535">
    <property type="entry name" value="Glycos_transf_2"/>
    <property type="match status" value="1"/>
</dbReference>
<dbReference type="InterPro" id="IPR001173">
    <property type="entry name" value="Glyco_trans_2-like"/>
</dbReference>
<comment type="caution">
    <text evidence="2">The sequence shown here is derived from an EMBL/GenBank/DDBJ whole genome shotgun (WGS) entry which is preliminary data.</text>
</comment>
<dbReference type="InterPro" id="IPR050834">
    <property type="entry name" value="Glycosyltransf_2"/>
</dbReference>
<feature type="domain" description="Glycosyltransferase 2-like" evidence="1">
    <location>
        <begin position="225"/>
        <end position="350"/>
    </location>
</feature>
<dbReference type="Proteomes" id="UP000772618">
    <property type="component" value="Unassembled WGS sequence"/>
</dbReference>
<dbReference type="SUPFAM" id="SSF53448">
    <property type="entry name" value="Nucleotide-diphospho-sugar transferases"/>
    <property type="match status" value="1"/>
</dbReference>
<evidence type="ECO:0000313" key="3">
    <source>
        <dbReference type="Proteomes" id="UP000772618"/>
    </source>
</evidence>
<name>A0ABS5VRY3_9BACT</name>
<dbReference type="EMBL" id="JAHESD010000017">
    <property type="protein sequence ID" value="MBT1703595.1"/>
    <property type="molecule type" value="Genomic_DNA"/>
</dbReference>
<dbReference type="RefSeq" id="WP_254153558.1">
    <property type="nucleotide sequence ID" value="NZ_JAHESD010000017.1"/>
</dbReference>
<gene>
    <name evidence="2" type="ORF">KK060_09915</name>
</gene>
<accession>A0ABS5VRY3</accession>
<dbReference type="Gene3D" id="3.90.550.10">
    <property type="entry name" value="Spore Coat Polysaccharide Biosynthesis Protein SpsA, Chain A"/>
    <property type="match status" value="1"/>
</dbReference>
<evidence type="ECO:0000313" key="2">
    <source>
        <dbReference type="EMBL" id="MBT1703595.1"/>
    </source>
</evidence>
<sequence length="532" mass="60922">MKVLFVINSTNNKFGAINAFEKSLAYCKANADHVFIAEVVREGQPSSINVHEASYRLFVKESAAAVIQVHHLYNSIISAIGDQGFVPDVVEFFDEYDLSYLCLQQKLLDIHLPKTTKVIFNITQEKLPAVYTDENRTTLPGFFHSNLLRFILQASDAVYCSYDSVYKELVKVTANNSVVLSDELSNDEAIEEKYNRIHNGVKKNSYPFHDAKEFPLKPGTIPLLSVVIPYYNMGAYIEETVDSVLNSSHDNIEILIVNDGSTEQESLNKLESIQTKSKKIRVIHQKNAGVAAARNNGIISSKGEVVALLDADDIVDATYYEKAINILMAFHNVSFVGCWTELFDETGTLDKWITYNPELPLFFLLNSFNTQAVVVKKEALLTYGMQDSSLQMVLDDWESVLSMVANEVRGIVIPEFLFRYRIRRNSVYRSHQNRWTRSYEKIINKHFDKVSKYAKDILLLLNTNGPNIFYKDPLHSTDYYRMLNEVPNFRIRNGVLNKWINRYYNFVELNPVGIKIRSAVSSMKNKIQFWNL</sequence>
<dbReference type="PANTHER" id="PTHR43685">
    <property type="entry name" value="GLYCOSYLTRANSFERASE"/>
    <property type="match status" value="1"/>
</dbReference>
<reference evidence="2 3" key="1">
    <citation type="submission" date="2021-05" db="EMBL/GenBank/DDBJ databases">
        <title>A Polyphasic approach of four new species of the genus Ohtaekwangia: Ohtaekwangia histidinii sp. nov., Ohtaekwangia cretensis sp. nov., Ohtaekwangia indiensis sp. nov., Ohtaekwangia reichenbachii sp. nov. from diverse environment.</title>
        <authorList>
            <person name="Octaviana S."/>
        </authorList>
    </citation>
    <scope>NUCLEOTIDE SEQUENCE [LARGE SCALE GENOMIC DNA]</scope>
    <source>
        <strain evidence="2 3">PWU20</strain>
    </source>
</reference>